<dbReference type="PANTHER" id="PTHR11122:SF13">
    <property type="entry name" value="GLUCOSE-6-PHOSPHATE 1-EPIMERASE"/>
    <property type="match status" value="1"/>
</dbReference>
<dbReference type="GO" id="GO:0005737">
    <property type="term" value="C:cytoplasm"/>
    <property type="evidence" value="ECO:0007669"/>
    <property type="project" value="TreeGrafter"/>
</dbReference>
<keyword evidence="9" id="KW-1185">Reference proteome</keyword>
<sequence length="277" mass="30309">MEAVTVKSQTGATAQIYTHGAHLTSWISSSGEELIFVSKKAIFKPPKAIRGGIPVCFPQFGKLGPLGQHGFARNSTFTVSSQTDCSVTLKFRPTPEQLEEAKFAHRFELAVSVTLGTNDRGEDTLTQTLEATNMSDAAFDITAALHTYFTVSSIDQVQITGVDNKFLDNTQDMKESTSEPGPVTFSGEVDRIYVKTPDNLQIVDKGKRRTITLHKEGLPDAVVWNPWAEKAKAMADFDDEEYKGMVCLEPALAASGPISLQPQQQWHAQQVLSVSNT</sequence>
<comment type="caution">
    <text evidence="8">The sequence shown here is derived from an EMBL/GenBank/DDBJ whole genome shotgun (WGS) entry which is preliminary data.</text>
</comment>
<dbReference type="InterPro" id="IPR011013">
    <property type="entry name" value="Gal_mutarotase_sf_dom"/>
</dbReference>
<evidence type="ECO:0000313" key="8">
    <source>
        <dbReference type="EMBL" id="KAK9804099.1"/>
    </source>
</evidence>
<dbReference type="Pfam" id="PF01263">
    <property type="entry name" value="Aldose_epim"/>
    <property type="match status" value="1"/>
</dbReference>
<dbReference type="InterPro" id="IPR014718">
    <property type="entry name" value="GH-type_carb-bd"/>
</dbReference>
<accession>A0AAW1P1A6</accession>
<dbReference type="GO" id="GO:0030246">
    <property type="term" value="F:carbohydrate binding"/>
    <property type="evidence" value="ECO:0007669"/>
    <property type="project" value="UniProtKB-UniRule"/>
</dbReference>
<dbReference type="SUPFAM" id="SSF74650">
    <property type="entry name" value="Galactose mutarotase-like"/>
    <property type="match status" value="1"/>
</dbReference>
<dbReference type="AlphaFoldDB" id="A0AAW1P1A6"/>
<organism evidence="8 9">
    <name type="scientific">Symbiochloris irregularis</name>
    <dbReference type="NCBI Taxonomy" id="706552"/>
    <lineage>
        <taxon>Eukaryota</taxon>
        <taxon>Viridiplantae</taxon>
        <taxon>Chlorophyta</taxon>
        <taxon>core chlorophytes</taxon>
        <taxon>Trebouxiophyceae</taxon>
        <taxon>Trebouxiales</taxon>
        <taxon>Trebouxiaceae</taxon>
        <taxon>Symbiochloris</taxon>
    </lineage>
</organism>
<dbReference type="GO" id="GO:0005975">
    <property type="term" value="P:carbohydrate metabolic process"/>
    <property type="evidence" value="ECO:0007669"/>
    <property type="project" value="InterPro"/>
</dbReference>
<protein>
    <recommendedName>
        <fullName evidence="3 5">glucose-6-phosphate 1-epimerase</fullName>
        <ecNumber evidence="3 5">5.1.3.15</ecNumber>
    </recommendedName>
</protein>
<evidence type="ECO:0000256" key="6">
    <source>
        <dbReference type="PIRSR" id="PIRSR016020-1"/>
    </source>
</evidence>
<dbReference type="InterPro" id="IPR008183">
    <property type="entry name" value="Aldose_1/G6P_1-epimerase"/>
</dbReference>
<evidence type="ECO:0000256" key="4">
    <source>
        <dbReference type="ARBA" id="ARBA00023235"/>
    </source>
</evidence>
<evidence type="ECO:0000256" key="5">
    <source>
        <dbReference type="PIRNR" id="PIRNR016020"/>
    </source>
</evidence>
<feature type="binding site" evidence="7">
    <location>
        <position position="68"/>
    </location>
    <ligand>
        <name>substrate</name>
    </ligand>
</feature>
<dbReference type="InterPro" id="IPR025532">
    <property type="entry name" value="G6P_1-epimerase"/>
</dbReference>
<dbReference type="Gene3D" id="2.70.98.10">
    <property type="match status" value="1"/>
</dbReference>
<dbReference type="GO" id="GO:0047938">
    <property type="term" value="F:glucose-6-phosphate 1-epimerase activity"/>
    <property type="evidence" value="ECO:0007669"/>
    <property type="project" value="UniProtKB-UniRule"/>
</dbReference>
<dbReference type="CDD" id="cd09020">
    <property type="entry name" value="D-hex-6-P-epi_like"/>
    <property type="match status" value="1"/>
</dbReference>
<reference evidence="8 9" key="1">
    <citation type="journal article" date="2024" name="Nat. Commun.">
        <title>Phylogenomics reveals the evolutionary origins of lichenization in chlorophyte algae.</title>
        <authorList>
            <person name="Puginier C."/>
            <person name="Libourel C."/>
            <person name="Otte J."/>
            <person name="Skaloud P."/>
            <person name="Haon M."/>
            <person name="Grisel S."/>
            <person name="Petersen M."/>
            <person name="Berrin J.G."/>
            <person name="Delaux P.M."/>
            <person name="Dal Grande F."/>
            <person name="Keller J."/>
        </authorList>
    </citation>
    <scope>NUCLEOTIDE SEQUENCE [LARGE SCALE GENOMIC DNA]</scope>
    <source>
        <strain evidence="8 9">SAG 2036</strain>
    </source>
</reference>
<keyword evidence="4 5" id="KW-0413">Isomerase</keyword>
<evidence type="ECO:0000313" key="9">
    <source>
        <dbReference type="Proteomes" id="UP001465755"/>
    </source>
</evidence>
<comment type="similarity">
    <text evidence="2 5">Belongs to the glucose-6-phosphate 1-epimerase family.</text>
</comment>
<feature type="active site" evidence="6">
    <location>
        <position position="146"/>
    </location>
</feature>
<dbReference type="PIRSF" id="PIRSF016020">
    <property type="entry name" value="PHexose_mutarotase"/>
    <property type="match status" value="1"/>
</dbReference>
<feature type="active site" evidence="6">
    <location>
        <position position="249"/>
    </location>
</feature>
<evidence type="ECO:0000256" key="1">
    <source>
        <dbReference type="ARBA" id="ARBA00001096"/>
    </source>
</evidence>
<evidence type="ECO:0000256" key="3">
    <source>
        <dbReference type="ARBA" id="ARBA00012083"/>
    </source>
</evidence>
<feature type="binding site" evidence="7">
    <location>
        <position position="50"/>
    </location>
    <ligand>
        <name>substrate</name>
    </ligand>
</feature>
<evidence type="ECO:0000256" key="7">
    <source>
        <dbReference type="PIRSR" id="PIRSR016020-2"/>
    </source>
</evidence>
<comment type="catalytic activity">
    <reaction evidence="1">
        <text>alpha-D-glucose 6-phosphate = beta-D-glucose 6-phosphate</text>
        <dbReference type="Rhea" id="RHEA:16249"/>
        <dbReference type="ChEBI" id="CHEBI:58225"/>
        <dbReference type="ChEBI" id="CHEBI:58247"/>
        <dbReference type="EC" id="5.1.3.15"/>
    </reaction>
</comment>
<dbReference type="Proteomes" id="UP001465755">
    <property type="component" value="Unassembled WGS sequence"/>
</dbReference>
<dbReference type="PANTHER" id="PTHR11122">
    <property type="entry name" value="APOSPORY-ASSOCIATED PROTEIN C-RELATED"/>
    <property type="match status" value="1"/>
</dbReference>
<dbReference type="EMBL" id="JALJOQ010000053">
    <property type="protein sequence ID" value="KAK9804099.1"/>
    <property type="molecule type" value="Genomic_DNA"/>
</dbReference>
<name>A0AAW1P1A6_9CHLO</name>
<evidence type="ECO:0000256" key="2">
    <source>
        <dbReference type="ARBA" id="ARBA00005866"/>
    </source>
</evidence>
<feature type="binding site" evidence="7">
    <location>
        <position position="73"/>
    </location>
    <ligand>
        <name>substrate</name>
    </ligand>
</feature>
<proteinExistence type="inferred from homology"/>
<dbReference type="EC" id="5.1.3.15" evidence="3 5"/>
<gene>
    <name evidence="8" type="ORF">WJX73_007409</name>
</gene>